<proteinExistence type="predicted"/>
<dbReference type="InterPro" id="IPR033979">
    <property type="entry name" value="MINDY_domain"/>
</dbReference>
<accession>A0AAV9I9T9</accession>
<dbReference type="InterPro" id="IPR018108">
    <property type="entry name" value="MCP_transmembrane"/>
</dbReference>
<reference evidence="7 8" key="1">
    <citation type="submission" date="2022-07" db="EMBL/GenBank/DDBJ databases">
        <title>Genome-wide signatures of adaptation to extreme environments.</title>
        <authorList>
            <person name="Cho C.H."/>
            <person name="Yoon H.S."/>
        </authorList>
    </citation>
    <scope>NUCLEOTIDE SEQUENCE [LARGE SCALE GENOMIC DNA]</scope>
    <source>
        <strain evidence="7 8">108.79 E11</strain>
    </source>
</reference>
<evidence type="ECO:0000259" key="6">
    <source>
        <dbReference type="Pfam" id="PF04424"/>
    </source>
</evidence>
<dbReference type="GO" id="GO:0005829">
    <property type="term" value="C:cytosol"/>
    <property type="evidence" value="ECO:0007669"/>
    <property type="project" value="TreeGrafter"/>
</dbReference>
<dbReference type="Pfam" id="PF00153">
    <property type="entry name" value="Mito_carr"/>
    <property type="match status" value="3"/>
</dbReference>
<dbReference type="GO" id="GO:1990380">
    <property type="term" value="F:K48-linked deubiquitinase activity"/>
    <property type="evidence" value="ECO:0007669"/>
    <property type="project" value="InterPro"/>
</dbReference>
<sequence length="734" mass="81990">MEKRANPTKTPGNKFKVSENFLSSALSTMITKAILQPVDTCKTRAQSSRKLGFRVRFVDILVDALRKENPIALFRGLPAAWLGSIPAQSVYISTYESCKYLFLEKTRLPRNFGIVLSAAVGDLVAGFIRVPPEVIKQRLQTGIDPCTTVAIRNMYETQGLRGFYRGYIAQVSRDIPYAILLFLTYENAKLLFSKRSTRARDNFICGALAGGIASFLTTPLDVVKTRIMTSRSRSMAVSSYAFWWNTFRNLIREEGWRSLWRGAGPRISYKIASSAIFFEARMEDFYRVKRVKYKDRNTAICLQNENGPCPLLAIVNCLLLRASIDIHADISYISYQQLAELLTDYLFQTQSSAAQDPNLEQIVLDVVGVIPRLRTGIDVNIRFRSCDSFEYTVELAAFDAFRVRLLHGWIIDPNDDSLVSTIDNLSYNQLVDFLVTSDDEGKPQQESTPTTIQCPAEEEKEKRDEEKTDCTPTSDMAAEQSPAPSTEENIRLSNTNTEATQETEEPKTETSTTIDPGDAGHSSDQVQSNTSAQQEEEQATAAATPSHVPSPRTKAAIIRQFLAETSSQLTIWGLEELHKLVEEDELCVFFRNNHFSTMTKHLGNLYLLISDIGFAEEKDVIWEKIVSIDGDSEFVNADFEPIQRGEPLAAVTSPSGKSLDEQLAAQLQAEENRRQATASSLSPPTTNVSHKETAKQLSSSPSRNSPVTKKKNTSSHMLHKNNKDVGKKSSCSIQ</sequence>
<dbReference type="Pfam" id="PF04424">
    <property type="entry name" value="MINDY_DUB"/>
    <property type="match status" value="1"/>
</dbReference>
<feature type="repeat" description="Solcar" evidence="4">
    <location>
        <begin position="109"/>
        <end position="191"/>
    </location>
</feature>
<dbReference type="PROSITE" id="PS50920">
    <property type="entry name" value="SOLCAR"/>
    <property type="match status" value="3"/>
</dbReference>
<keyword evidence="8" id="KW-1185">Reference proteome</keyword>
<evidence type="ECO:0000313" key="7">
    <source>
        <dbReference type="EMBL" id="KAK4524123.1"/>
    </source>
</evidence>
<dbReference type="GO" id="GO:0071108">
    <property type="term" value="P:protein K48-linked deubiquitination"/>
    <property type="evidence" value="ECO:0007669"/>
    <property type="project" value="TreeGrafter"/>
</dbReference>
<dbReference type="PANTHER" id="PTHR18063">
    <property type="entry name" value="NF-E2 INDUCIBLE PROTEIN"/>
    <property type="match status" value="1"/>
</dbReference>
<organism evidence="7 8">
    <name type="scientific">Galdieria yellowstonensis</name>
    <dbReference type="NCBI Taxonomy" id="3028027"/>
    <lineage>
        <taxon>Eukaryota</taxon>
        <taxon>Rhodophyta</taxon>
        <taxon>Bangiophyceae</taxon>
        <taxon>Galdieriales</taxon>
        <taxon>Galdieriaceae</taxon>
        <taxon>Galdieria</taxon>
    </lineage>
</organism>
<feature type="compositionally biased region" description="Basic residues" evidence="5">
    <location>
        <begin position="708"/>
        <end position="720"/>
    </location>
</feature>
<comment type="caution">
    <text evidence="7">The sequence shown here is derived from an EMBL/GenBank/DDBJ whole genome shotgun (WGS) entry which is preliminary data.</text>
</comment>
<dbReference type="InterPro" id="IPR023395">
    <property type="entry name" value="MCP_dom_sf"/>
</dbReference>
<keyword evidence="3 4" id="KW-0472">Membrane</keyword>
<feature type="repeat" description="Solcar" evidence="4">
    <location>
        <begin position="15"/>
        <end position="101"/>
    </location>
</feature>
<evidence type="ECO:0000313" key="8">
    <source>
        <dbReference type="Proteomes" id="UP001300502"/>
    </source>
</evidence>
<protein>
    <recommendedName>
        <fullName evidence="6">MINDY deubiquitinase domain-containing protein</fullName>
    </recommendedName>
</protein>
<feature type="region of interest" description="Disordered" evidence="5">
    <location>
        <begin position="439"/>
        <end position="551"/>
    </location>
</feature>
<dbReference type="GO" id="GO:0016807">
    <property type="term" value="F:cysteine-type carboxypeptidase activity"/>
    <property type="evidence" value="ECO:0007669"/>
    <property type="project" value="TreeGrafter"/>
</dbReference>
<feature type="compositionally biased region" description="Polar residues" evidence="5">
    <location>
        <begin position="482"/>
        <end position="493"/>
    </location>
</feature>
<dbReference type="PANTHER" id="PTHR18063:SF6">
    <property type="entry name" value="UBIQUITIN CARBOXYL-TERMINAL HYDROLASE"/>
    <property type="match status" value="1"/>
</dbReference>
<comment type="subcellular location">
    <subcellularLocation>
        <location evidence="1">Membrane</location>
        <topology evidence="1">Multi-pass membrane protein</topology>
    </subcellularLocation>
</comment>
<feature type="domain" description="MINDY deubiquitinase" evidence="6">
    <location>
        <begin position="285"/>
        <end position="639"/>
    </location>
</feature>
<gene>
    <name evidence="7" type="ORF">GAYE_SCF01G2022</name>
</gene>
<feature type="compositionally biased region" description="Polar residues" evidence="5">
    <location>
        <begin position="675"/>
        <end position="688"/>
    </location>
</feature>
<feature type="compositionally biased region" description="Polar residues" evidence="5">
    <location>
        <begin position="444"/>
        <end position="453"/>
    </location>
</feature>
<evidence type="ECO:0000256" key="1">
    <source>
        <dbReference type="ARBA" id="ARBA00004141"/>
    </source>
</evidence>
<evidence type="ECO:0000256" key="3">
    <source>
        <dbReference type="ARBA" id="ARBA00023136"/>
    </source>
</evidence>
<feature type="region of interest" description="Disordered" evidence="5">
    <location>
        <begin position="667"/>
        <end position="734"/>
    </location>
</feature>
<evidence type="ECO:0000256" key="4">
    <source>
        <dbReference type="PROSITE-ProRule" id="PRU00282"/>
    </source>
</evidence>
<name>A0AAV9I9T9_9RHOD</name>
<feature type="compositionally biased region" description="Polar residues" evidence="5">
    <location>
        <begin position="695"/>
        <end position="707"/>
    </location>
</feature>
<dbReference type="EMBL" id="JANCYU010000021">
    <property type="protein sequence ID" value="KAK4524123.1"/>
    <property type="molecule type" value="Genomic_DNA"/>
</dbReference>
<dbReference type="Gene3D" id="1.50.40.10">
    <property type="entry name" value="Mitochondrial carrier domain"/>
    <property type="match status" value="2"/>
</dbReference>
<dbReference type="GO" id="GO:0016020">
    <property type="term" value="C:membrane"/>
    <property type="evidence" value="ECO:0007669"/>
    <property type="project" value="UniProtKB-SubCell"/>
</dbReference>
<evidence type="ECO:0000256" key="5">
    <source>
        <dbReference type="SAM" id="MobiDB-lite"/>
    </source>
</evidence>
<keyword evidence="2 4" id="KW-0812">Transmembrane</keyword>
<dbReference type="InterPro" id="IPR007518">
    <property type="entry name" value="MINDY"/>
</dbReference>
<evidence type="ECO:0000256" key="2">
    <source>
        <dbReference type="ARBA" id="ARBA00022692"/>
    </source>
</evidence>
<dbReference type="GO" id="GO:0004843">
    <property type="term" value="F:cysteine-type deubiquitinase activity"/>
    <property type="evidence" value="ECO:0007669"/>
    <property type="project" value="InterPro"/>
</dbReference>
<dbReference type="AlphaFoldDB" id="A0AAV9I9T9"/>
<dbReference type="GO" id="GO:0071944">
    <property type="term" value="C:cell periphery"/>
    <property type="evidence" value="ECO:0007669"/>
    <property type="project" value="TreeGrafter"/>
</dbReference>
<feature type="repeat" description="Solcar" evidence="4">
    <location>
        <begin position="197"/>
        <end position="287"/>
    </location>
</feature>
<feature type="compositionally biased region" description="Basic and acidic residues" evidence="5">
    <location>
        <begin position="457"/>
        <end position="469"/>
    </location>
</feature>
<dbReference type="Proteomes" id="UP001300502">
    <property type="component" value="Unassembled WGS sequence"/>
</dbReference>
<dbReference type="SUPFAM" id="SSF103506">
    <property type="entry name" value="Mitochondrial carrier"/>
    <property type="match status" value="1"/>
</dbReference>